<keyword evidence="1" id="KW-0472">Membrane</keyword>
<dbReference type="InterPro" id="IPR005325">
    <property type="entry name" value="DUF308_memb"/>
</dbReference>
<keyword evidence="1" id="KW-0812">Transmembrane</keyword>
<feature type="transmembrane region" description="Helical" evidence="1">
    <location>
        <begin position="60"/>
        <end position="81"/>
    </location>
</feature>
<evidence type="ECO:0000256" key="1">
    <source>
        <dbReference type="SAM" id="Phobius"/>
    </source>
</evidence>
<dbReference type="AlphaFoldDB" id="A0A9D1S2G0"/>
<evidence type="ECO:0000313" key="2">
    <source>
        <dbReference type="EMBL" id="HIU44557.1"/>
    </source>
</evidence>
<dbReference type="PANTHER" id="PTHR34989:SF1">
    <property type="entry name" value="PROTEIN HDED"/>
    <property type="match status" value="1"/>
</dbReference>
<dbReference type="Proteomes" id="UP000824073">
    <property type="component" value="Unassembled WGS sequence"/>
</dbReference>
<feature type="transmembrane region" description="Helical" evidence="1">
    <location>
        <begin position="121"/>
        <end position="141"/>
    </location>
</feature>
<organism evidence="2 3">
    <name type="scientific">Candidatus Ventrousia excrementavium</name>
    <dbReference type="NCBI Taxonomy" id="2840961"/>
    <lineage>
        <taxon>Bacteria</taxon>
        <taxon>Bacillati</taxon>
        <taxon>Bacillota</taxon>
        <taxon>Clostridia</taxon>
        <taxon>Eubacteriales</taxon>
        <taxon>Clostridiaceae</taxon>
        <taxon>Clostridiaceae incertae sedis</taxon>
        <taxon>Candidatus Ventrousia</taxon>
    </lineage>
</organism>
<dbReference type="EMBL" id="DVMR01000071">
    <property type="protein sequence ID" value="HIU44557.1"/>
    <property type="molecule type" value="Genomic_DNA"/>
</dbReference>
<reference evidence="2" key="1">
    <citation type="submission" date="2020-10" db="EMBL/GenBank/DDBJ databases">
        <authorList>
            <person name="Gilroy R."/>
        </authorList>
    </citation>
    <scope>NUCLEOTIDE SEQUENCE</scope>
    <source>
        <strain evidence="2">CHK191-8634</strain>
    </source>
</reference>
<dbReference type="Pfam" id="PF03729">
    <property type="entry name" value="DUF308"/>
    <property type="match status" value="2"/>
</dbReference>
<evidence type="ECO:0000313" key="3">
    <source>
        <dbReference type="Proteomes" id="UP000824073"/>
    </source>
</evidence>
<keyword evidence="1" id="KW-1133">Transmembrane helix</keyword>
<dbReference type="PANTHER" id="PTHR34989">
    <property type="entry name" value="PROTEIN HDED"/>
    <property type="match status" value="1"/>
</dbReference>
<protein>
    <submittedName>
        <fullName evidence="2">DUF308 domain-containing protein</fullName>
    </submittedName>
</protein>
<comment type="caution">
    <text evidence="2">The sequence shown here is derived from an EMBL/GenBank/DDBJ whole genome shotgun (WGS) entry which is preliminary data.</text>
</comment>
<dbReference type="GO" id="GO:0005886">
    <property type="term" value="C:plasma membrane"/>
    <property type="evidence" value="ECO:0007669"/>
    <property type="project" value="TreeGrafter"/>
</dbReference>
<feature type="transmembrane region" description="Helical" evidence="1">
    <location>
        <begin position="32"/>
        <end position="53"/>
    </location>
</feature>
<feature type="transmembrane region" description="Helical" evidence="1">
    <location>
        <begin position="7"/>
        <end position="26"/>
    </location>
</feature>
<name>A0A9D1S2G0_9CLOT</name>
<feature type="transmembrane region" description="Helical" evidence="1">
    <location>
        <begin position="147"/>
        <end position="167"/>
    </location>
</feature>
<reference evidence="2" key="2">
    <citation type="journal article" date="2021" name="PeerJ">
        <title>Extensive microbial diversity within the chicken gut microbiome revealed by metagenomics and culture.</title>
        <authorList>
            <person name="Gilroy R."/>
            <person name="Ravi A."/>
            <person name="Getino M."/>
            <person name="Pursley I."/>
            <person name="Horton D.L."/>
            <person name="Alikhan N.F."/>
            <person name="Baker D."/>
            <person name="Gharbi K."/>
            <person name="Hall N."/>
            <person name="Watson M."/>
            <person name="Adriaenssens E.M."/>
            <person name="Foster-Nyarko E."/>
            <person name="Jarju S."/>
            <person name="Secka A."/>
            <person name="Antonio M."/>
            <person name="Oren A."/>
            <person name="Chaudhuri R.R."/>
            <person name="La Ragione R."/>
            <person name="Hildebrand F."/>
            <person name="Pallen M.J."/>
        </authorList>
    </citation>
    <scope>NUCLEOTIDE SEQUENCE</scope>
    <source>
        <strain evidence="2">CHK191-8634</strain>
    </source>
</reference>
<sequence length="177" mass="19143">MNRTVSRVLWVIAGVLLIIAGVICLANPGTAIASLAVLLGIVMLFSGIVDIVIFAKGRNYMAGAGWFLVDGILTVLLSLFIMGNQWFTALTLPLIFGMWLLFSGITKFVNSFDLQRLGVRGWGWFTALGVVLAVVGFMSFLNPLASMVAMAVMVGVFFILQGIASILRGCFSGRFWL</sequence>
<accession>A0A9D1S2G0</accession>
<dbReference type="InterPro" id="IPR052712">
    <property type="entry name" value="Acid_resist_chaperone_HdeD"/>
</dbReference>
<proteinExistence type="predicted"/>
<feature type="transmembrane region" description="Helical" evidence="1">
    <location>
        <begin position="87"/>
        <end position="109"/>
    </location>
</feature>
<gene>
    <name evidence="2" type="ORF">IAB67_09695</name>
</gene>